<feature type="transmembrane region" description="Helical" evidence="11">
    <location>
        <begin position="230"/>
        <end position="250"/>
    </location>
</feature>
<evidence type="ECO:0000256" key="5">
    <source>
        <dbReference type="ARBA" id="ARBA00022556"/>
    </source>
</evidence>
<dbReference type="Proteomes" id="UP000182680">
    <property type="component" value="Unassembled WGS sequence"/>
</dbReference>
<dbReference type="GO" id="GO:0009103">
    <property type="term" value="P:lipopolysaccharide biosynthetic process"/>
    <property type="evidence" value="ECO:0007669"/>
    <property type="project" value="UniProtKB-KW"/>
</dbReference>
<keyword evidence="2" id="KW-1003">Cell membrane</keyword>
<keyword evidence="6 11" id="KW-0812">Transmembrane</keyword>
<dbReference type="Gene3D" id="1.10.3730.20">
    <property type="match status" value="2"/>
</dbReference>
<gene>
    <name evidence="13" type="ORF">SAMN02910291_01831</name>
</gene>
<dbReference type="GO" id="GO:0005886">
    <property type="term" value="C:plasma membrane"/>
    <property type="evidence" value="ECO:0007669"/>
    <property type="project" value="UniProtKB-SubCell"/>
</dbReference>
<keyword evidence="8 11" id="KW-1133">Transmembrane helix</keyword>
<feature type="transmembrane region" description="Helical" evidence="11">
    <location>
        <begin position="26"/>
        <end position="48"/>
    </location>
</feature>
<evidence type="ECO:0000259" key="12">
    <source>
        <dbReference type="Pfam" id="PF00892"/>
    </source>
</evidence>
<dbReference type="PANTHER" id="PTHR30561">
    <property type="entry name" value="SMR FAMILY PROTON-DEPENDENT DRUG EFFLUX TRANSPORTER SUGE"/>
    <property type="match status" value="1"/>
</dbReference>
<dbReference type="EMBL" id="FPIW01000032">
    <property type="protein sequence ID" value="SFW55701.1"/>
    <property type="molecule type" value="Genomic_DNA"/>
</dbReference>
<feature type="transmembrane region" description="Helical" evidence="11">
    <location>
        <begin position="138"/>
        <end position="155"/>
    </location>
</feature>
<dbReference type="GO" id="GO:0009245">
    <property type="term" value="P:lipid A biosynthetic process"/>
    <property type="evidence" value="ECO:0007669"/>
    <property type="project" value="UniProtKB-KW"/>
</dbReference>
<dbReference type="InterPro" id="IPR000620">
    <property type="entry name" value="EamA_dom"/>
</dbReference>
<evidence type="ECO:0000256" key="8">
    <source>
        <dbReference type="ARBA" id="ARBA00022989"/>
    </source>
</evidence>
<evidence type="ECO:0000256" key="10">
    <source>
        <dbReference type="ARBA" id="ARBA00023136"/>
    </source>
</evidence>
<organism evidence="13 14">
    <name type="scientific">Desulfovibrio desulfuricans</name>
    <dbReference type="NCBI Taxonomy" id="876"/>
    <lineage>
        <taxon>Bacteria</taxon>
        <taxon>Pseudomonadati</taxon>
        <taxon>Thermodesulfobacteriota</taxon>
        <taxon>Desulfovibrionia</taxon>
        <taxon>Desulfovibrionales</taxon>
        <taxon>Desulfovibrionaceae</taxon>
        <taxon>Desulfovibrio</taxon>
    </lineage>
</organism>
<reference evidence="14" key="1">
    <citation type="submission" date="2016-11" db="EMBL/GenBank/DDBJ databases">
        <authorList>
            <person name="Jaros S."/>
            <person name="Januszkiewicz K."/>
            <person name="Wedrychowicz H."/>
        </authorList>
    </citation>
    <scope>NUCLEOTIDE SEQUENCE [LARGE SCALE GENOMIC DNA]</scope>
    <source>
        <strain evidence="14">DSM 7057</strain>
    </source>
</reference>
<sequence>MLQAPADDPRPCVCQRPAMGVVKIFMPAYIVLTVLFAALLHALWNIIVKGGENKLFETGLNALGAGLGAACIVPFLPPLDPACLPYLGMSCICHFTYYICIAEAYKKVDLTFGYTIMRGSAPLLTSLAMLFFGESLSLGAWCGVLTLCCGVFCLAKDNARRGANRNAIFISLRTSFVIMGYTLADGLGAQHSGSAVSYACWIFVINIVPLHVFILQRHGTTYLRYVRKRAAIGLFGGLAGLGSYGIAIWAMTIAPIAMVAALRETSVIFGMLLAVILLHEKFTAWRGIAVILVACGAMLMKLA</sequence>
<dbReference type="GO" id="GO:0022857">
    <property type="term" value="F:transmembrane transporter activity"/>
    <property type="evidence" value="ECO:0007669"/>
    <property type="project" value="InterPro"/>
</dbReference>
<feature type="transmembrane region" description="Helical" evidence="11">
    <location>
        <begin position="196"/>
        <end position="215"/>
    </location>
</feature>
<keyword evidence="4" id="KW-0997">Cell inner membrane</keyword>
<dbReference type="SUPFAM" id="SSF103481">
    <property type="entry name" value="Multidrug resistance efflux transporter EmrE"/>
    <property type="match status" value="2"/>
</dbReference>
<feature type="domain" description="EamA" evidence="12">
    <location>
        <begin position="189"/>
        <end position="300"/>
    </location>
</feature>
<dbReference type="InterPro" id="IPR000390">
    <property type="entry name" value="Small_drug/metabolite_transptr"/>
</dbReference>
<feature type="transmembrane region" description="Helical" evidence="11">
    <location>
        <begin position="256"/>
        <end position="277"/>
    </location>
</feature>
<name>A0AA94HTI0_DESDE</name>
<evidence type="ECO:0000313" key="14">
    <source>
        <dbReference type="Proteomes" id="UP000182680"/>
    </source>
</evidence>
<evidence type="ECO:0000256" key="6">
    <source>
        <dbReference type="ARBA" id="ARBA00022692"/>
    </source>
</evidence>
<evidence type="ECO:0000256" key="7">
    <source>
        <dbReference type="ARBA" id="ARBA00022985"/>
    </source>
</evidence>
<feature type="transmembrane region" description="Helical" evidence="11">
    <location>
        <begin position="112"/>
        <end position="132"/>
    </location>
</feature>
<dbReference type="InterPro" id="IPR037185">
    <property type="entry name" value="EmrE-like"/>
</dbReference>
<feature type="transmembrane region" description="Helical" evidence="11">
    <location>
        <begin position="85"/>
        <end position="105"/>
    </location>
</feature>
<dbReference type="PANTHER" id="PTHR30561:SF9">
    <property type="entry name" value="4-AMINO-4-DEOXY-L-ARABINOSE-PHOSPHOUNDECAPRENOL FLIPPASE SUBUNIT ARNF-RELATED"/>
    <property type="match status" value="1"/>
</dbReference>
<proteinExistence type="predicted"/>
<feature type="transmembrane region" description="Helical" evidence="11">
    <location>
        <begin position="60"/>
        <end position="79"/>
    </location>
</feature>
<evidence type="ECO:0000256" key="9">
    <source>
        <dbReference type="ARBA" id="ARBA00023098"/>
    </source>
</evidence>
<evidence type="ECO:0000256" key="4">
    <source>
        <dbReference type="ARBA" id="ARBA00022519"/>
    </source>
</evidence>
<evidence type="ECO:0000256" key="1">
    <source>
        <dbReference type="ARBA" id="ARBA00004651"/>
    </source>
</evidence>
<evidence type="ECO:0000313" key="13">
    <source>
        <dbReference type="EMBL" id="SFW55701.1"/>
    </source>
</evidence>
<keyword evidence="10 11" id="KW-0472">Membrane</keyword>
<evidence type="ECO:0000256" key="2">
    <source>
        <dbReference type="ARBA" id="ARBA00022475"/>
    </source>
</evidence>
<keyword evidence="7" id="KW-0448">Lipopolysaccharide biosynthesis</keyword>
<keyword evidence="5" id="KW-0441">Lipid A biosynthesis</keyword>
<keyword evidence="3" id="KW-0444">Lipid biosynthesis</keyword>
<comment type="subcellular location">
    <subcellularLocation>
        <location evidence="1">Cell membrane</location>
        <topology evidence="1">Multi-pass membrane protein</topology>
    </subcellularLocation>
</comment>
<feature type="transmembrane region" description="Helical" evidence="11">
    <location>
        <begin position="284"/>
        <end position="302"/>
    </location>
</feature>
<dbReference type="AlphaFoldDB" id="A0AA94HTI0"/>
<dbReference type="Pfam" id="PF00892">
    <property type="entry name" value="EamA"/>
    <property type="match status" value="1"/>
</dbReference>
<comment type="caution">
    <text evidence="13">The sequence shown here is derived from an EMBL/GenBank/DDBJ whole genome shotgun (WGS) entry which is preliminary data.</text>
</comment>
<accession>A0AA94HTI0</accession>
<evidence type="ECO:0000256" key="3">
    <source>
        <dbReference type="ARBA" id="ARBA00022516"/>
    </source>
</evidence>
<keyword evidence="9" id="KW-0443">Lipid metabolism</keyword>
<evidence type="ECO:0000256" key="11">
    <source>
        <dbReference type="SAM" id="Phobius"/>
    </source>
</evidence>
<protein>
    <submittedName>
        <fullName evidence="13">EamA-like transporter family protein</fullName>
    </submittedName>
</protein>
<feature type="transmembrane region" description="Helical" evidence="11">
    <location>
        <begin position="167"/>
        <end position="184"/>
    </location>
</feature>